<feature type="compositionally biased region" description="Basic and acidic residues" evidence="1">
    <location>
        <begin position="207"/>
        <end position="281"/>
    </location>
</feature>
<comment type="caution">
    <text evidence="2">The sequence shown here is derived from an EMBL/GenBank/DDBJ whole genome shotgun (WGS) entry which is preliminary data.</text>
</comment>
<organism evidence="2 3">
    <name type="scientific">Prorocentrum cordatum</name>
    <dbReference type="NCBI Taxonomy" id="2364126"/>
    <lineage>
        <taxon>Eukaryota</taxon>
        <taxon>Sar</taxon>
        <taxon>Alveolata</taxon>
        <taxon>Dinophyceae</taxon>
        <taxon>Prorocentrales</taxon>
        <taxon>Prorocentraceae</taxon>
        <taxon>Prorocentrum</taxon>
    </lineage>
</organism>
<protein>
    <submittedName>
        <fullName evidence="2">Uncharacterized protein</fullName>
    </submittedName>
</protein>
<dbReference type="EMBL" id="CAUYUJ010018115">
    <property type="protein sequence ID" value="CAK0880776.1"/>
    <property type="molecule type" value="Genomic_DNA"/>
</dbReference>
<feature type="region of interest" description="Disordered" evidence="1">
    <location>
        <begin position="1"/>
        <end position="36"/>
    </location>
</feature>
<reference evidence="2" key="1">
    <citation type="submission" date="2023-10" db="EMBL/GenBank/DDBJ databases">
        <authorList>
            <person name="Chen Y."/>
            <person name="Shah S."/>
            <person name="Dougan E. K."/>
            <person name="Thang M."/>
            <person name="Chan C."/>
        </authorList>
    </citation>
    <scope>NUCLEOTIDE SEQUENCE [LARGE SCALE GENOMIC DNA]</scope>
</reference>
<feature type="region of interest" description="Disordered" evidence="1">
    <location>
        <begin position="207"/>
        <end position="283"/>
    </location>
</feature>
<accession>A0ABN9W432</accession>
<feature type="compositionally biased region" description="Basic and acidic residues" evidence="1">
    <location>
        <begin position="1"/>
        <end position="20"/>
    </location>
</feature>
<evidence type="ECO:0000256" key="1">
    <source>
        <dbReference type="SAM" id="MobiDB-lite"/>
    </source>
</evidence>
<gene>
    <name evidence="2" type="ORF">PCOR1329_LOCUS63812</name>
</gene>
<name>A0ABN9W432_9DINO</name>
<sequence length="498" mass="55843">MYKQHDAKQPDEHQTHDTVQRDGCNQHDSNAQEHDGITLRASFVSQHAARRYDHDVEQHNVHQQHTIERRDGLHPTGTGASHRVTEQQHVSDIHVCHMQSEWRHDTGRHLDVQYHDARGHHDYDIQAWHELCVRRASHPSDRHRDAGQCHEIVIHVWHAQCEEHHVIGHDTDSAIHQCYERSDECHVLDTSRTFTRDASTQQLDDGIHERDGQSVEHHAPEQHRGSDIHEWREQRDARNVPEKLHDKDSQEWDRRLGDHRGARQHHDTDEWHEQHDDEDRATQQQDAGIAAAWQAQRRADAWLRIVPPQPACDVQFTTAAGNATESSGTTWSGTAVRIVADYTPAQEDNTATSSGDVVERAALPQLKRPAADRCSPPCATMAGARRHPRQRVAGAAVALALLHLLAPLLGAFATPPRAGAGGSALRAGAKAPSAAAQRVEELKALSMEACMIADEDNPEDTARCQELAYELQEAEARALKERADEGDAPLSALDSDSY</sequence>
<feature type="region of interest" description="Disordered" evidence="1">
    <location>
        <begin position="478"/>
        <end position="498"/>
    </location>
</feature>
<dbReference type="Proteomes" id="UP001189429">
    <property type="component" value="Unassembled WGS sequence"/>
</dbReference>
<evidence type="ECO:0000313" key="2">
    <source>
        <dbReference type="EMBL" id="CAK0880776.1"/>
    </source>
</evidence>
<evidence type="ECO:0000313" key="3">
    <source>
        <dbReference type="Proteomes" id="UP001189429"/>
    </source>
</evidence>
<keyword evidence="3" id="KW-1185">Reference proteome</keyword>
<proteinExistence type="predicted"/>